<dbReference type="PANTHER" id="PTHR24148:SF64">
    <property type="entry name" value="HETEROKARYON INCOMPATIBILITY DOMAIN-CONTAINING PROTEIN"/>
    <property type="match status" value="1"/>
</dbReference>
<evidence type="ECO:0000313" key="4">
    <source>
        <dbReference type="Proteomes" id="UP000192596"/>
    </source>
</evidence>
<dbReference type="InterPro" id="IPR010730">
    <property type="entry name" value="HET"/>
</dbReference>
<dbReference type="Pfam" id="PF06985">
    <property type="entry name" value="HET"/>
    <property type="match status" value="1"/>
</dbReference>
<dbReference type="EMBL" id="NAJO01000059">
    <property type="protein sequence ID" value="OQN96944.1"/>
    <property type="molecule type" value="Genomic_DNA"/>
</dbReference>
<reference evidence="4" key="1">
    <citation type="submission" date="2017-03" db="EMBL/GenBank/DDBJ databases">
        <title>Genomes of endolithic fungi from Antarctica.</title>
        <authorList>
            <person name="Coleine C."/>
            <person name="Masonjones S."/>
            <person name="Stajich J.E."/>
        </authorList>
    </citation>
    <scope>NUCLEOTIDE SEQUENCE [LARGE SCALE GENOMIC DNA]</scope>
    <source>
        <strain evidence="4">CCFEE 5527</strain>
    </source>
</reference>
<dbReference type="PANTHER" id="PTHR24148">
    <property type="entry name" value="ANKYRIN REPEAT DOMAIN-CONTAINING PROTEIN 39 HOMOLOG-RELATED"/>
    <property type="match status" value="1"/>
</dbReference>
<organism evidence="3 4">
    <name type="scientific">Cryoendolithus antarcticus</name>
    <dbReference type="NCBI Taxonomy" id="1507870"/>
    <lineage>
        <taxon>Eukaryota</taxon>
        <taxon>Fungi</taxon>
        <taxon>Dikarya</taxon>
        <taxon>Ascomycota</taxon>
        <taxon>Pezizomycotina</taxon>
        <taxon>Dothideomycetes</taxon>
        <taxon>Dothideomycetidae</taxon>
        <taxon>Cladosporiales</taxon>
        <taxon>Cladosporiaceae</taxon>
        <taxon>Cryoendolithus</taxon>
    </lineage>
</organism>
<dbReference type="OrthoDB" id="3711542at2759"/>
<gene>
    <name evidence="3" type="ORF">B0A48_16918</name>
</gene>
<protein>
    <recommendedName>
        <fullName evidence="2">Heterokaryon incompatibility domain-containing protein</fullName>
    </recommendedName>
</protein>
<sequence>MALRSAPRLTPSYAAFTVRADDPSVHARFEQALDASGPKQLAKERADKARNSKELWLSGVYDPETLPYLKPKYASIVGTESTEKRRRGTSGPASHSNIHAQHQPRRRSGDTRAKSISPRERFRFARCVVCAGIFEYRLGDTSTVNVYAGLPGPGPYSAISYVWGSPSDITVGCASCNYITIFPMHSISKFSDVMYLAGARSTVWLDALSIDQADPEDQARQIPAMGEIYNNASKVSVLSPASDGRAYQLLTTLSYVVKEILDRPAHFIFNYEDAVAAGAEADDNASRRTIKQALPVDESFYRPTYGARATSELCAEFVACLQAFDAVVQDFQCWSRAWTCQEWAMASDIDFGLETNASGHQHAMIRHGRFTSVKSRIFSAASLIAQYISLEGPYAKAHFGLSRGPVTDFFNLMKRLFPLKAQMLAPDEVDTRESLF</sequence>
<accession>A0A1V8SCM2</accession>
<proteinExistence type="predicted"/>
<dbReference type="InterPro" id="IPR052895">
    <property type="entry name" value="HetReg/Transcr_Mod"/>
</dbReference>
<evidence type="ECO:0000259" key="2">
    <source>
        <dbReference type="Pfam" id="PF06985"/>
    </source>
</evidence>
<evidence type="ECO:0000256" key="1">
    <source>
        <dbReference type="SAM" id="MobiDB-lite"/>
    </source>
</evidence>
<name>A0A1V8SCM2_9PEZI</name>
<dbReference type="AlphaFoldDB" id="A0A1V8SCM2"/>
<feature type="domain" description="Heterokaryon incompatibility" evidence="2">
    <location>
        <begin position="156"/>
        <end position="342"/>
    </location>
</feature>
<comment type="caution">
    <text evidence="3">The sequence shown here is derived from an EMBL/GenBank/DDBJ whole genome shotgun (WGS) entry which is preliminary data.</text>
</comment>
<feature type="compositionally biased region" description="Polar residues" evidence="1">
    <location>
        <begin position="91"/>
        <end position="100"/>
    </location>
</feature>
<feature type="region of interest" description="Disordered" evidence="1">
    <location>
        <begin position="79"/>
        <end position="115"/>
    </location>
</feature>
<evidence type="ECO:0000313" key="3">
    <source>
        <dbReference type="EMBL" id="OQN96944.1"/>
    </source>
</evidence>
<dbReference type="Proteomes" id="UP000192596">
    <property type="component" value="Unassembled WGS sequence"/>
</dbReference>
<keyword evidence="4" id="KW-1185">Reference proteome</keyword>
<dbReference type="InParanoid" id="A0A1V8SCM2"/>